<organism evidence="1">
    <name type="scientific">marine sediment metagenome</name>
    <dbReference type="NCBI Taxonomy" id="412755"/>
    <lineage>
        <taxon>unclassified sequences</taxon>
        <taxon>metagenomes</taxon>
        <taxon>ecological metagenomes</taxon>
    </lineage>
</organism>
<proteinExistence type="predicted"/>
<sequence>KNTGTNRKSFCAGLNFAETGVDDWTESQENLIFRSMHV</sequence>
<dbReference type="EMBL" id="BARU01016832">
    <property type="protein sequence ID" value="GAH53119.1"/>
    <property type="molecule type" value="Genomic_DNA"/>
</dbReference>
<protein>
    <submittedName>
        <fullName evidence="1">Uncharacterized protein</fullName>
    </submittedName>
</protein>
<name>X1HH22_9ZZZZ</name>
<gene>
    <name evidence="1" type="ORF">S03H2_27955</name>
</gene>
<feature type="non-terminal residue" evidence="1">
    <location>
        <position position="1"/>
    </location>
</feature>
<reference evidence="1" key="1">
    <citation type="journal article" date="2014" name="Front. Microbiol.">
        <title>High frequency of phylogenetically diverse reductive dehalogenase-homologous genes in deep subseafloor sedimentary metagenomes.</title>
        <authorList>
            <person name="Kawai M."/>
            <person name="Futagami T."/>
            <person name="Toyoda A."/>
            <person name="Takaki Y."/>
            <person name="Nishi S."/>
            <person name="Hori S."/>
            <person name="Arai W."/>
            <person name="Tsubouchi T."/>
            <person name="Morono Y."/>
            <person name="Uchiyama I."/>
            <person name="Ito T."/>
            <person name="Fujiyama A."/>
            <person name="Inagaki F."/>
            <person name="Takami H."/>
        </authorList>
    </citation>
    <scope>NUCLEOTIDE SEQUENCE</scope>
    <source>
        <strain evidence="1">Expedition CK06-06</strain>
    </source>
</reference>
<accession>X1HH22</accession>
<dbReference type="AlphaFoldDB" id="X1HH22"/>
<comment type="caution">
    <text evidence="1">The sequence shown here is derived from an EMBL/GenBank/DDBJ whole genome shotgun (WGS) entry which is preliminary data.</text>
</comment>
<evidence type="ECO:0000313" key="1">
    <source>
        <dbReference type="EMBL" id="GAH53119.1"/>
    </source>
</evidence>